<proteinExistence type="predicted"/>
<feature type="coiled-coil region" evidence="1">
    <location>
        <begin position="253"/>
        <end position="280"/>
    </location>
</feature>
<dbReference type="EMBL" id="CP047225">
    <property type="protein sequence ID" value="QIW61966.1"/>
    <property type="molecule type" value="Genomic_DNA"/>
</dbReference>
<keyword evidence="2" id="KW-1133">Transmembrane helix</keyword>
<dbReference type="RefSeq" id="WP_167844985.1">
    <property type="nucleotide sequence ID" value="NZ_CP047225.1"/>
</dbReference>
<keyword evidence="1" id="KW-0175">Coiled coil</keyword>
<evidence type="ECO:0000313" key="4">
    <source>
        <dbReference type="Proteomes" id="UP000503310"/>
    </source>
</evidence>
<sequence length="467" mass="54069">MKNKLILISEPISNLTNLVSVVSNNINNTEIRKPITPETKENEQTNISEFLLSENLEVFEKIQKDLLDDKISSTKLSKNINDNEIKKIVISYAEWLYKTNKISFENFKKIENSISDELFSKFRKEIKKFSLEQKKEFQKNKELTKQFKENLRREFTDKAKNYKVNIISDEINSKQIGIEFFELQELLKQTKEIKQNISDQLIELNKLLKKLMIGSIVNSVATIVVTGLSMFFPFLGIVTVTTSIISIGLSIAISNLKTEINKYTEKLKIYTNLFKNLDNKIHSDTPALDAWNYIWSTVYGIAFGKVSYLYSWSSTPKDKFIFTKWSEIPKFAKVNFIFAAAGESVNIAAQTIDIIKTDGIVDKLNNFDSVLVEKMIGLGKRIESLKEFEWVVINESEQTDYYYNGGKGGKNLVFKNLQTGDEKTIDEMLEVPDWQLYKWHLTKVYNTSLKEWYIRKLPNSKKEDNLG</sequence>
<name>A0A6H0V3B8_9BACT</name>
<dbReference type="Proteomes" id="UP000503310">
    <property type="component" value="Chromosome"/>
</dbReference>
<evidence type="ECO:0000256" key="1">
    <source>
        <dbReference type="SAM" id="Coils"/>
    </source>
</evidence>
<keyword evidence="2" id="KW-0812">Transmembrane</keyword>
<accession>A0A6H0V3B8</accession>
<feature type="transmembrane region" description="Helical" evidence="2">
    <location>
        <begin position="237"/>
        <end position="256"/>
    </location>
</feature>
<dbReference type="AlphaFoldDB" id="A0A6H0V3B8"/>
<evidence type="ECO:0000256" key="2">
    <source>
        <dbReference type="SAM" id="Phobius"/>
    </source>
</evidence>
<keyword evidence="2" id="KW-0472">Membrane</keyword>
<protein>
    <submittedName>
        <fullName evidence="3">Uncharacterized protein</fullName>
    </submittedName>
</protein>
<organism evidence="3 4">
    <name type="scientific">Mycoplasmopsis gallinacea</name>
    <dbReference type="NCBI Taxonomy" id="29556"/>
    <lineage>
        <taxon>Bacteria</taxon>
        <taxon>Bacillati</taxon>
        <taxon>Mycoplasmatota</taxon>
        <taxon>Mycoplasmoidales</taxon>
        <taxon>Metamycoplasmataceae</taxon>
        <taxon>Mycoplasmopsis</taxon>
    </lineage>
</organism>
<feature type="transmembrane region" description="Helical" evidence="2">
    <location>
        <begin position="211"/>
        <end position="231"/>
    </location>
</feature>
<evidence type="ECO:0000313" key="3">
    <source>
        <dbReference type="EMBL" id="QIW61966.1"/>
    </source>
</evidence>
<gene>
    <name evidence="3" type="ORF">GOQ20_00565</name>
</gene>
<reference evidence="3 4" key="1">
    <citation type="submission" date="2019-12" db="EMBL/GenBank/DDBJ databases">
        <title>Sequencing and analysis of the whole genome of Mycoplasma gallinaceum strain Peacock20181011.</title>
        <authorList>
            <person name="Liu X."/>
            <person name="Qin Z."/>
            <person name="Xu H."/>
        </authorList>
    </citation>
    <scope>NUCLEOTIDE SEQUENCE [LARGE SCALE GENOMIC DNA]</scope>
    <source>
        <strain evidence="3 4">Peacock20181011</strain>
    </source>
</reference>